<keyword evidence="3" id="KW-1185">Reference proteome</keyword>
<keyword evidence="1" id="KW-0472">Membrane</keyword>
<name>A0AAE0G4J8_9CHLO</name>
<organism evidence="2 3">
    <name type="scientific">Cymbomonas tetramitiformis</name>
    <dbReference type="NCBI Taxonomy" id="36881"/>
    <lineage>
        <taxon>Eukaryota</taxon>
        <taxon>Viridiplantae</taxon>
        <taxon>Chlorophyta</taxon>
        <taxon>Pyramimonadophyceae</taxon>
        <taxon>Pyramimonadales</taxon>
        <taxon>Pyramimonadaceae</taxon>
        <taxon>Cymbomonas</taxon>
    </lineage>
</organism>
<comment type="caution">
    <text evidence="2">The sequence shown here is derived from an EMBL/GenBank/DDBJ whole genome shotgun (WGS) entry which is preliminary data.</text>
</comment>
<keyword evidence="1" id="KW-1133">Transmembrane helix</keyword>
<feature type="non-terminal residue" evidence="2">
    <location>
        <position position="377"/>
    </location>
</feature>
<evidence type="ECO:0000313" key="2">
    <source>
        <dbReference type="EMBL" id="KAK3271347.1"/>
    </source>
</evidence>
<dbReference type="EMBL" id="LGRX02009820">
    <property type="protein sequence ID" value="KAK3271347.1"/>
    <property type="molecule type" value="Genomic_DNA"/>
</dbReference>
<accession>A0AAE0G4J8</accession>
<gene>
    <name evidence="2" type="ORF">CYMTET_20296</name>
</gene>
<dbReference type="AlphaFoldDB" id="A0AAE0G4J8"/>
<sequence>MKWTTKMLKLIEPHVGFSTERSVKIIDWKLGILYYVLAALSVVYIVILLIIDQQYLVASPVIGLVTPYIQSYYDGVDPAVDFSQFQDEFYAGFEAANGSTYKFCENSDYNFQYSDAYTYYDVNCNALDEDQIWTKSDGEIFVKTIANENVVAYFVLDSEEDACDRTAFEAKDMADSCLDDSEYSKHLGRCYCIAEQNSFFYGAENLTLVLDHKYNGNGYEGTRPPTTVRRKDEKNEDYEVFEDDEFIFLPIYRILEIAGVDLDSKQTSPEMKGTDGNGKETYPYVRVTGVIIELTFYYGNRKTNPHGHKLKQEVEALLVVDAVYAWSSSGNDVIYDFYDDNATAYVNQYSYGISIKFNMGGQLWNFDFTQFVNSLVA</sequence>
<feature type="transmembrane region" description="Helical" evidence="1">
    <location>
        <begin position="32"/>
        <end position="51"/>
    </location>
</feature>
<protein>
    <submittedName>
        <fullName evidence="2">Uncharacterized protein</fullName>
    </submittedName>
</protein>
<reference evidence="2 3" key="1">
    <citation type="journal article" date="2015" name="Genome Biol. Evol.">
        <title>Comparative Genomics of a Bacterivorous Green Alga Reveals Evolutionary Causalities and Consequences of Phago-Mixotrophic Mode of Nutrition.</title>
        <authorList>
            <person name="Burns J.A."/>
            <person name="Paasch A."/>
            <person name="Narechania A."/>
            <person name="Kim E."/>
        </authorList>
    </citation>
    <scope>NUCLEOTIDE SEQUENCE [LARGE SCALE GENOMIC DNA]</scope>
    <source>
        <strain evidence="2 3">PLY_AMNH</strain>
    </source>
</reference>
<keyword evidence="1" id="KW-0812">Transmembrane</keyword>
<evidence type="ECO:0000313" key="3">
    <source>
        <dbReference type="Proteomes" id="UP001190700"/>
    </source>
</evidence>
<evidence type="ECO:0000256" key="1">
    <source>
        <dbReference type="SAM" id="Phobius"/>
    </source>
</evidence>
<proteinExistence type="predicted"/>
<dbReference type="Proteomes" id="UP001190700">
    <property type="component" value="Unassembled WGS sequence"/>
</dbReference>